<accession>A0A419AA74</accession>
<dbReference type="RefSeq" id="WP_119897033.1">
    <property type="nucleotide sequence ID" value="NZ_QNRC01000016.1"/>
</dbReference>
<reference evidence="2" key="1">
    <citation type="submission" date="2018-09" db="EMBL/GenBank/DDBJ databases">
        <title>Paracoccus onubensis nov. sp. a moderate halophilic bacterium isolated from Gruta de las Maravillas (Aracena, Spain).</title>
        <authorList>
            <person name="Jurado V."/>
            <person name="Gutierrez-Patricio S."/>
            <person name="Gonzalez-Pimentel J.L."/>
            <person name="Miller A.Z."/>
            <person name="Laiz L."/>
            <person name="Saiz-Jimenez C."/>
        </authorList>
    </citation>
    <scope>NUCLEOTIDE SEQUENCE [LARGE SCALE GENOMIC DNA]</scope>
    <source>
        <strain evidence="2">DSM 26381</strain>
    </source>
</reference>
<organism evidence="1 2">
    <name type="scientific">Paracoccus siganidrum</name>
    <dbReference type="NCBI Taxonomy" id="1276757"/>
    <lineage>
        <taxon>Bacteria</taxon>
        <taxon>Pseudomonadati</taxon>
        <taxon>Pseudomonadota</taxon>
        <taxon>Alphaproteobacteria</taxon>
        <taxon>Rhodobacterales</taxon>
        <taxon>Paracoccaceae</taxon>
        <taxon>Paracoccus</taxon>
    </lineage>
</organism>
<proteinExistence type="predicted"/>
<gene>
    <name evidence="1" type="ORF">D3P05_04725</name>
</gene>
<dbReference type="InterPro" id="IPR053838">
    <property type="entry name" value="DUF6925"/>
</dbReference>
<evidence type="ECO:0000313" key="2">
    <source>
        <dbReference type="Proteomes" id="UP000283587"/>
    </source>
</evidence>
<dbReference type="Pfam" id="PF21973">
    <property type="entry name" value="DUF6925"/>
    <property type="match status" value="1"/>
</dbReference>
<protein>
    <submittedName>
        <fullName evidence="1">Uncharacterized protein</fullName>
    </submittedName>
</protein>
<dbReference type="EMBL" id="QZEW01000015">
    <property type="protein sequence ID" value="RJL19524.1"/>
    <property type="molecule type" value="Genomic_DNA"/>
</dbReference>
<comment type="caution">
    <text evidence="1">The sequence shown here is derived from an EMBL/GenBank/DDBJ whole genome shotgun (WGS) entry which is preliminary data.</text>
</comment>
<dbReference type="AlphaFoldDB" id="A0A419AA74"/>
<keyword evidence="2" id="KW-1185">Reference proteome</keyword>
<dbReference type="OrthoDB" id="3569535at2"/>
<evidence type="ECO:0000313" key="1">
    <source>
        <dbReference type="EMBL" id="RJL19524.1"/>
    </source>
</evidence>
<name>A0A419AA74_9RHOB</name>
<sequence>MPHDDPTRFLTEALTQPETGWSMGSFGAICEFHHVAGDPVPQRLPGCAVVTARGGLRLDDIAAIRPVAWEALSPRLHRWQQGISLCVEAGRAPMARRDVLTELGPDEGALREADRGAILFDMGLAQPQVDFCIRSRDPDLIALLRAEAGKPLADPDCRAMPAILKAHPHRVALTRIGRVEVFQKIGGPDTGGVSPVGPHSHVLPRLLRAGRSHSANTPIPDGLVPVAGLHPPSPVMDPLGADRDFDPAAFAAFQRLLALWGDPAHGDLKAETWYALAAGDGPDRLAAPQDRFSRIALRVALRQAARRDGPSELLSRWRAAFDRASPAEAEDDDAPGH</sequence>
<dbReference type="Proteomes" id="UP000283587">
    <property type="component" value="Unassembled WGS sequence"/>
</dbReference>